<feature type="compositionally biased region" description="Basic residues" evidence="1">
    <location>
        <begin position="1"/>
        <end position="11"/>
    </location>
</feature>
<protein>
    <submittedName>
        <fullName evidence="2">Uncharacterized protein</fullName>
    </submittedName>
</protein>
<proteinExistence type="predicted"/>
<organism evidence="2 3">
    <name type="scientific">Bacillus safensis</name>
    <dbReference type="NCBI Taxonomy" id="561879"/>
    <lineage>
        <taxon>Bacteria</taxon>
        <taxon>Bacillati</taxon>
        <taxon>Bacillota</taxon>
        <taxon>Bacilli</taxon>
        <taxon>Bacillales</taxon>
        <taxon>Bacillaceae</taxon>
        <taxon>Bacillus</taxon>
    </lineage>
</organism>
<accession>A0A1L6ZJ72</accession>
<evidence type="ECO:0000256" key="1">
    <source>
        <dbReference type="SAM" id="MobiDB-lite"/>
    </source>
</evidence>
<dbReference type="RefSeq" id="WP_041109825.1">
    <property type="nucleotide sequence ID" value="NZ_CP015607.1"/>
</dbReference>
<reference evidence="2 3" key="1">
    <citation type="submission" date="2016-05" db="EMBL/GenBank/DDBJ databases">
        <title>Complete Genome and Methylome Analysis of Psychrotrophic Bacterial Isolates from Antarctic Lake Untersee.</title>
        <authorList>
            <person name="Fomenkov A."/>
            <person name="Akimov V.N."/>
            <person name="Vasilyeva L.V."/>
            <person name="Andersen D."/>
            <person name="Vincze T."/>
            <person name="Roberts R.J."/>
        </authorList>
    </citation>
    <scope>NUCLEOTIDE SEQUENCE [LARGE SCALE GENOMIC DNA]</scope>
    <source>
        <strain evidence="2 3">U14-5</strain>
    </source>
</reference>
<gene>
    <name evidence="2" type="ORF">BSA145_12075</name>
</gene>
<sequence length="65" mass="7612">MRLFKNWRKKQPAQQITSEKQEDSIPINFSTLPFGTDTVDDFLFNLDLTSKLTDPYKETDTNKLT</sequence>
<dbReference type="AlphaFoldDB" id="A0A1L6ZJ72"/>
<name>A0A1L6ZJ72_BACIA</name>
<evidence type="ECO:0000313" key="2">
    <source>
        <dbReference type="EMBL" id="APT46522.1"/>
    </source>
</evidence>
<evidence type="ECO:0000313" key="3">
    <source>
        <dbReference type="Proteomes" id="UP000185426"/>
    </source>
</evidence>
<dbReference type="Proteomes" id="UP000185426">
    <property type="component" value="Chromosome"/>
</dbReference>
<feature type="region of interest" description="Disordered" evidence="1">
    <location>
        <begin position="1"/>
        <end position="22"/>
    </location>
</feature>
<dbReference type="EMBL" id="CP015607">
    <property type="protein sequence ID" value="APT46522.1"/>
    <property type="molecule type" value="Genomic_DNA"/>
</dbReference>